<proteinExistence type="predicted"/>
<dbReference type="Proteomes" id="UP000596049">
    <property type="component" value="Chromosome"/>
</dbReference>
<keyword evidence="2" id="KW-1185">Reference proteome</keyword>
<dbReference type="InterPro" id="IPR018755">
    <property type="entry name" value="Phage_Mu_Gp48"/>
</dbReference>
<evidence type="ECO:0000313" key="2">
    <source>
        <dbReference type="Proteomes" id="UP000596049"/>
    </source>
</evidence>
<dbReference type="RefSeq" id="WP_053595400.1">
    <property type="nucleotide sequence ID" value="NZ_CP067341.1"/>
</dbReference>
<protein>
    <submittedName>
        <fullName evidence="1">DUF2313 domain-containing protein</fullName>
    </submittedName>
</protein>
<gene>
    <name evidence="1" type="ORF">FJQ98_03015</name>
</gene>
<accession>A0ABX7ATS3</accession>
<sequence>MHALSQTEWGQVSVFTWGELSAHQWECFRLALMITETELQAQGVTVATSGTSQNEVITELQTQGVKVVQSPIIMQTQTEMITSIVVSTKDYLTDMVKHLPLYERKSTVFRAILSSEDKEFRNTEQQLEIVDRNLFVDTAIEALPIYERDLGIKPNSSLRYDQRREQINSRSRASFDQTTKETIKLVAAAYSNGDVEVNSTDTPGVYEIKFIGTKGIPNNMSGLMQAIDIIVPAHLQFNYVYTFNTWGFVSERTWEDVSKITWNDIRIWDGVSK</sequence>
<reference evidence="1 2" key="1">
    <citation type="submission" date="2020-01" db="EMBL/GenBank/DDBJ databases">
        <authorList>
            <person name="Liu G."/>
            <person name="Liu B."/>
        </authorList>
    </citation>
    <scope>NUCLEOTIDE SEQUENCE [LARGE SCALE GENOMIC DNA]</scope>
    <source>
        <strain evidence="1 2">FJAT-51161</strain>
    </source>
</reference>
<name>A0ABX7ATS3_9BACI</name>
<evidence type="ECO:0000313" key="1">
    <source>
        <dbReference type="EMBL" id="QQP13061.1"/>
    </source>
</evidence>
<dbReference type="Pfam" id="PF10076">
    <property type="entry name" value="Phage_Mu_Gp48"/>
    <property type="match status" value="1"/>
</dbReference>
<organism evidence="1 2">
    <name type="scientific">Lysinibacillus agricola</name>
    <dbReference type="NCBI Taxonomy" id="2590012"/>
    <lineage>
        <taxon>Bacteria</taxon>
        <taxon>Bacillati</taxon>
        <taxon>Bacillota</taxon>
        <taxon>Bacilli</taxon>
        <taxon>Bacillales</taxon>
        <taxon>Bacillaceae</taxon>
        <taxon>Lysinibacillus</taxon>
    </lineage>
</organism>
<dbReference type="EMBL" id="CP067341">
    <property type="protein sequence ID" value="QQP13061.1"/>
    <property type="molecule type" value="Genomic_DNA"/>
</dbReference>